<sequence>MYLVQLFITPTGNTSLPIEAKQAIETGAPEILEHVCVHDRTRPHTVISLFIRAASLGEAELAARQIWENASSQSSWLARWTLLRAEVPLHPYDWE</sequence>
<proteinExistence type="predicted"/>
<dbReference type="Proteomes" id="UP001456562">
    <property type="component" value="Unassembled WGS sequence"/>
</dbReference>
<comment type="caution">
    <text evidence="1">The sequence shown here is derived from an EMBL/GenBank/DDBJ whole genome shotgun (WGS) entry which is preliminary data.</text>
</comment>
<gene>
    <name evidence="1" type="ORF">ABR748_37340</name>
</gene>
<reference evidence="1 2" key="1">
    <citation type="submission" date="2024-01" db="EMBL/GenBank/DDBJ databases">
        <title>Metagenomic exploration of the rhizosphere soil microbial community and their significance in facilitating the development of wild simulated ginseng.</title>
        <authorList>
            <person name="Huang J."/>
        </authorList>
    </citation>
    <scope>NUCLEOTIDE SEQUENCE [LARGE SCALE GENOMIC DNA]</scope>
    <source>
        <strain evidence="1 2">WY141</strain>
    </source>
</reference>
<protein>
    <submittedName>
        <fullName evidence="1">Uncharacterized protein</fullName>
    </submittedName>
</protein>
<dbReference type="EMBL" id="JBEJUE010000075">
    <property type="protein sequence ID" value="MER0429799.1"/>
    <property type="molecule type" value="Genomic_DNA"/>
</dbReference>
<keyword evidence="2" id="KW-1185">Reference proteome</keyword>
<evidence type="ECO:0000313" key="1">
    <source>
        <dbReference type="EMBL" id="MER0429799.1"/>
    </source>
</evidence>
<evidence type="ECO:0000313" key="2">
    <source>
        <dbReference type="Proteomes" id="UP001456562"/>
    </source>
</evidence>
<name>A0ABV1QF66_STRMI</name>
<accession>A0ABV1QF66</accession>
<organism evidence="1 2">
    <name type="scientific">Streptomyces microflavus</name>
    <name type="common">Streptomyces lipmanii</name>
    <dbReference type="NCBI Taxonomy" id="1919"/>
    <lineage>
        <taxon>Bacteria</taxon>
        <taxon>Bacillati</taxon>
        <taxon>Actinomycetota</taxon>
        <taxon>Actinomycetes</taxon>
        <taxon>Kitasatosporales</taxon>
        <taxon>Streptomycetaceae</taxon>
        <taxon>Streptomyces</taxon>
    </lineage>
</organism>
<dbReference type="RefSeq" id="WP_207565559.1">
    <property type="nucleotide sequence ID" value="NZ_JBEJUE010000075.1"/>
</dbReference>